<reference evidence="3" key="2">
    <citation type="submission" date="2025-08" db="UniProtKB">
        <authorList>
            <consortium name="RefSeq"/>
        </authorList>
    </citation>
    <scope>IDENTIFICATION</scope>
    <source>
        <tissue evidence="3">Leaf</tissue>
    </source>
</reference>
<dbReference type="PANTHER" id="PTHR31228">
    <property type="entry name" value="CYSTATIN/MONELLIN SUPERFAMILY PROTEIN"/>
    <property type="match status" value="1"/>
</dbReference>
<gene>
    <name evidence="3" type="primary">LOC104712290</name>
</gene>
<reference evidence="2" key="1">
    <citation type="journal article" date="2014" name="Nat. Commun.">
        <title>The emerging biofuel crop Camelina sativa retains a highly undifferentiated hexaploid genome structure.</title>
        <authorList>
            <person name="Kagale S."/>
            <person name="Koh C."/>
            <person name="Nixon J."/>
            <person name="Bollina V."/>
            <person name="Clarke W.E."/>
            <person name="Tuteja R."/>
            <person name="Spillane C."/>
            <person name="Robinson S.J."/>
            <person name="Links M.G."/>
            <person name="Clarke C."/>
            <person name="Higgins E.E."/>
            <person name="Huebert T."/>
            <person name="Sharpe A.G."/>
            <person name="Parkin I.A."/>
        </authorList>
    </citation>
    <scope>NUCLEOTIDE SEQUENCE [LARGE SCALE GENOMIC DNA]</scope>
    <source>
        <strain evidence="2">cv. DH55</strain>
    </source>
</reference>
<evidence type="ECO:0000256" key="1">
    <source>
        <dbReference type="SAM" id="MobiDB-lite"/>
    </source>
</evidence>
<evidence type="ECO:0000313" key="2">
    <source>
        <dbReference type="Proteomes" id="UP000694864"/>
    </source>
</evidence>
<feature type="compositionally biased region" description="Basic and acidic residues" evidence="1">
    <location>
        <begin position="73"/>
        <end position="85"/>
    </location>
</feature>
<accession>A0ABM0TJX0</accession>
<name>A0ABM0TJX0_CAMSA</name>
<proteinExistence type="predicted"/>
<dbReference type="GeneID" id="104712290"/>
<dbReference type="RefSeq" id="XP_010427488.1">
    <property type="nucleotide sequence ID" value="XM_010429186.2"/>
</dbReference>
<dbReference type="PANTHER" id="PTHR31228:SF3">
    <property type="entry name" value="CYSTATIN-LIKE PROTEIN"/>
    <property type="match status" value="1"/>
</dbReference>
<feature type="compositionally biased region" description="Acidic residues" evidence="1">
    <location>
        <begin position="44"/>
        <end position="72"/>
    </location>
</feature>
<protein>
    <submittedName>
        <fullName evidence="3">Uncharacterized protein LOC104712290</fullName>
    </submittedName>
</protein>
<dbReference type="InterPro" id="IPR006525">
    <property type="entry name" value="Cystatin-related_pln"/>
</dbReference>
<evidence type="ECO:0000313" key="3">
    <source>
        <dbReference type="RefSeq" id="XP_010427488.1"/>
    </source>
</evidence>
<dbReference type="NCBIfam" id="TIGR01638">
    <property type="entry name" value="Atha_cystat_rel"/>
    <property type="match status" value="1"/>
</dbReference>
<feature type="region of interest" description="Disordered" evidence="1">
    <location>
        <begin position="1"/>
        <end position="93"/>
    </location>
</feature>
<organism evidence="2 3">
    <name type="scientific">Camelina sativa</name>
    <name type="common">False flax</name>
    <name type="synonym">Myagrum sativum</name>
    <dbReference type="NCBI Taxonomy" id="90675"/>
    <lineage>
        <taxon>Eukaryota</taxon>
        <taxon>Viridiplantae</taxon>
        <taxon>Streptophyta</taxon>
        <taxon>Embryophyta</taxon>
        <taxon>Tracheophyta</taxon>
        <taxon>Spermatophyta</taxon>
        <taxon>Magnoliopsida</taxon>
        <taxon>eudicotyledons</taxon>
        <taxon>Gunneridae</taxon>
        <taxon>Pentapetalae</taxon>
        <taxon>rosids</taxon>
        <taxon>malvids</taxon>
        <taxon>Brassicales</taxon>
        <taxon>Brassicaceae</taxon>
        <taxon>Camelineae</taxon>
        <taxon>Camelina</taxon>
    </lineage>
</organism>
<keyword evidence="2" id="KW-1185">Reference proteome</keyword>
<dbReference type="Proteomes" id="UP000694864">
    <property type="component" value="Chromosome 1"/>
</dbReference>
<sequence>MVSTKSSDTERKDGSCETQPTEAMEIYTGDDSSFLGKRKVETTNLEEDPGENEGDIEESVEDEEEEEEDRDLEWDKDSFDEREYHSSGNSEEYSDKEFEKKAHFYSRTVIETKGFFEPSDKFPPCRWGGISAVPGLDKKMRRGITVRQFLADMVSLCLDKYNEEKGFNVILEHVLRANYNPGGCTKYYITFAARESDSPDAPLLEYQAKVAWSAGITYPILCRPTYPPKIVERDQVKEVAEVSD</sequence>